<dbReference type="Pfam" id="PF13454">
    <property type="entry name" value="NAD_binding_9"/>
    <property type="match status" value="1"/>
</dbReference>
<dbReference type="RefSeq" id="WP_134448834.1">
    <property type="nucleotide sequence ID" value="NZ_SOFS01000015.1"/>
</dbReference>
<evidence type="ECO:0000313" key="3">
    <source>
        <dbReference type="Proteomes" id="UP000297604"/>
    </source>
</evidence>
<dbReference type="InterPro" id="IPR036188">
    <property type="entry name" value="FAD/NAD-bd_sf"/>
</dbReference>
<sequence length="711" mass="76725">MSDSRGTDPTGPDRAPAIAIIGGGPRGSGVLERLAANLDETWGRDRPLVVHVIDPFPPGAGRIWRHDQSPLLKLNSLAEDVTMFTDETSVIEGPILPGPSLIEWAAGVRAGTIEIPAIDGAGKDGAGKDGAGEIDAVLAAEIAGLTGASFPTRRLQSLYLAWFHEEAAAALGPNVTVESHRATAIRVDDIDDAAGQIVVLSTGVTLNVDLVLYSLGHNGADPSPEHTALTEFARRHDRYYLPPAFTADADTSALEPGERVIVRGFGLAAVDLTVLLTEGRGGRFTRLPDGRLHYAPSGLEPRVLIGSRRGVPYHSKISSTIVGEPPVPRFFTPDVAAALDRDSSSLDFTSDVWPLIAQEMVWGYYRELFTGHPERVSASWADFSDRFDAIDPRALPVAAARPERSGERAASHPLTEWGADTFLIEQDAARFRALVESTVTDPIDRLFLPDFDRPLDGLRFESVAELQDALRDYIRRDLTLRTAPEHSATFALFIALLRSLFALSDIIDSPKWSAQSRVRDIHGWWLGYFSFIASGPPGHRLEELLALSEAGIVEFLGGDLWVETDEVTGLFRAGSANLDRVVTATALVDARLPDTVVSASDNPLLRSLLDSGAGVEEQATDAGFTGSTGRLAVRQADTRVLTPDGDHHPRRFAIGPYTNSPFVGAFSRPRTNAISFRENDKVARALLVHLDSLVGDPGRTRLPADLAASTR</sequence>
<dbReference type="InterPro" id="IPR038732">
    <property type="entry name" value="HpyO/CreE_NAD-binding"/>
</dbReference>
<protein>
    <submittedName>
        <fullName evidence="2">FAD/NAD(P)-binding protein</fullName>
    </submittedName>
</protein>
<dbReference type="EMBL" id="SOFS01000015">
    <property type="protein sequence ID" value="TFC21777.1"/>
    <property type="molecule type" value="Genomic_DNA"/>
</dbReference>
<gene>
    <name evidence="2" type="ORF">E3O46_06090</name>
</gene>
<keyword evidence="3" id="KW-1185">Reference proteome</keyword>
<dbReference type="InterPro" id="IPR052189">
    <property type="entry name" value="L-asp_N-monooxygenase_NS-form"/>
</dbReference>
<organism evidence="2 3">
    <name type="scientific">Cryobacterium glucosi</name>
    <dbReference type="NCBI Taxonomy" id="1259175"/>
    <lineage>
        <taxon>Bacteria</taxon>
        <taxon>Bacillati</taxon>
        <taxon>Actinomycetota</taxon>
        <taxon>Actinomycetes</taxon>
        <taxon>Micrococcales</taxon>
        <taxon>Microbacteriaceae</taxon>
        <taxon>Cryobacterium</taxon>
    </lineage>
</organism>
<reference evidence="2 3" key="1">
    <citation type="submission" date="2019-03" db="EMBL/GenBank/DDBJ databases">
        <title>Genomics of glacier-inhabiting Cryobacterium strains.</title>
        <authorList>
            <person name="Liu Q."/>
            <person name="Xin Y.-H."/>
        </authorList>
    </citation>
    <scope>NUCLEOTIDE SEQUENCE [LARGE SCALE GENOMIC DNA]</scope>
    <source>
        <strain evidence="2 3">MDB1-5</strain>
    </source>
</reference>
<dbReference type="PANTHER" id="PTHR40254:SF1">
    <property type="entry name" value="BLR0577 PROTEIN"/>
    <property type="match status" value="1"/>
</dbReference>
<comment type="caution">
    <text evidence="2">The sequence shown here is derived from an EMBL/GenBank/DDBJ whole genome shotgun (WGS) entry which is preliminary data.</text>
</comment>
<feature type="domain" description="FAD-dependent urate hydroxylase HpyO/Asp monooxygenase CreE-like FAD/NAD(P)-binding" evidence="1">
    <location>
        <begin position="19"/>
        <end position="217"/>
    </location>
</feature>
<evidence type="ECO:0000313" key="2">
    <source>
        <dbReference type="EMBL" id="TFC21777.1"/>
    </source>
</evidence>
<accession>A0ABY2IPD1</accession>
<dbReference type="PANTHER" id="PTHR40254">
    <property type="entry name" value="BLR0577 PROTEIN"/>
    <property type="match status" value="1"/>
</dbReference>
<proteinExistence type="predicted"/>
<evidence type="ECO:0000259" key="1">
    <source>
        <dbReference type="Pfam" id="PF13454"/>
    </source>
</evidence>
<name>A0ABY2IPD1_9MICO</name>
<dbReference type="SUPFAM" id="SSF51905">
    <property type="entry name" value="FAD/NAD(P)-binding domain"/>
    <property type="match status" value="1"/>
</dbReference>
<dbReference type="Proteomes" id="UP000297604">
    <property type="component" value="Unassembled WGS sequence"/>
</dbReference>